<dbReference type="Proteomes" id="UP001501035">
    <property type="component" value="Unassembled WGS sequence"/>
</dbReference>
<dbReference type="PANTHER" id="PTHR30055:SF234">
    <property type="entry name" value="HTH-TYPE TRANSCRIPTIONAL REGULATOR BETI"/>
    <property type="match status" value="1"/>
</dbReference>
<organism evidence="6 7">
    <name type="scientific">Gordonia defluvii</name>
    <dbReference type="NCBI Taxonomy" id="283718"/>
    <lineage>
        <taxon>Bacteria</taxon>
        <taxon>Bacillati</taxon>
        <taxon>Actinomycetota</taxon>
        <taxon>Actinomycetes</taxon>
        <taxon>Mycobacteriales</taxon>
        <taxon>Gordoniaceae</taxon>
        <taxon>Gordonia</taxon>
    </lineage>
</organism>
<keyword evidence="1" id="KW-0805">Transcription regulation</keyword>
<evidence type="ECO:0000256" key="3">
    <source>
        <dbReference type="ARBA" id="ARBA00023163"/>
    </source>
</evidence>
<dbReference type="InterPro" id="IPR050109">
    <property type="entry name" value="HTH-type_TetR-like_transc_reg"/>
</dbReference>
<accession>A0ABP6L8T3</accession>
<keyword evidence="7" id="KW-1185">Reference proteome</keyword>
<dbReference type="InterPro" id="IPR041586">
    <property type="entry name" value="PsrA_TetR_C"/>
</dbReference>
<evidence type="ECO:0000313" key="7">
    <source>
        <dbReference type="Proteomes" id="UP001501035"/>
    </source>
</evidence>
<keyword evidence="2" id="KW-0238">DNA-binding</keyword>
<proteinExistence type="predicted"/>
<keyword evidence="3" id="KW-0804">Transcription</keyword>
<feature type="domain" description="HTH tetR-type" evidence="4">
    <location>
        <begin position="2"/>
        <end position="46"/>
    </location>
</feature>
<dbReference type="EMBL" id="BAAAVS010000020">
    <property type="protein sequence ID" value="GAA3033916.1"/>
    <property type="molecule type" value="Genomic_DNA"/>
</dbReference>
<comment type="caution">
    <text evidence="6">The sequence shown here is derived from an EMBL/GenBank/DDBJ whole genome shotgun (WGS) entry which is preliminary data.</text>
</comment>
<dbReference type="Pfam" id="PF17939">
    <property type="entry name" value="TetR_C_30"/>
    <property type="match status" value="1"/>
</dbReference>
<gene>
    <name evidence="6" type="ORF">GCM10010528_13630</name>
</gene>
<evidence type="ECO:0000259" key="5">
    <source>
        <dbReference type="Pfam" id="PF17939"/>
    </source>
</evidence>
<evidence type="ECO:0000313" key="6">
    <source>
        <dbReference type="EMBL" id="GAA3033916.1"/>
    </source>
</evidence>
<protein>
    <submittedName>
        <fullName evidence="6">TetR family transcriptional regulator</fullName>
    </submittedName>
</protein>
<evidence type="ECO:0000259" key="4">
    <source>
        <dbReference type="Pfam" id="PF00440"/>
    </source>
</evidence>
<name>A0ABP6L8T3_9ACTN</name>
<evidence type="ECO:0000256" key="2">
    <source>
        <dbReference type="ARBA" id="ARBA00023125"/>
    </source>
</evidence>
<dbReference type="Pfam" id="PF00440">
    <property type="entry name" value="TetR_N"/>
    <property type="match status" value="1"/>
</dbReference>
<feature type="domain" description="PsrA tetracyclin repressor-like C-terminal" evidence="5">
    <location>
        <begin position="76"/>
        <end position="183"/>
    </location>
</feature>
<dbReference type="SUPFAM" id="SSF46689">
    <property type="entry name" value="Homeodomain-like"/>
    <property type="match status" value="1"/>
</dbReference>
<dbReference type="PANTHER" id="PTHR30055">
    <property type="entry name" value="HTH-TYPE TRANSCRIPTIONAL REGULATOR RUTR"/>
    <property type="match status" value="1"/>
</dbReference>
<dbReference type="InterPro" id="IPR001647">
    <property type="entry name" value="HTH_TetR"/>
</dbReference>
<dbReference type="Gene3D" id="1.10.357.10">
    <property type="entry name" value="Tetracycline Repressor, domain 2"/>
    <property type="match status" value="1"/>
</dbReference>
<dbReference type="InterPro" id="IPR009057">
    <property type="entry name" value="Homeodomain-like_sf"/>
</dbReference>
<sequence>MAAEKLFAEHGIAAVSHRQICEAAGQRNNYAIGYHFGSRDGLLRELLRTRNAPIEALRRHMVDELKEQVSPRDWLRCLVHPQIEYLGTSPGPTHFAAFCVQMAADPTASGLLYEHATSSSTLMQIVDGLDASIPELPPVAATVRTMLIRNALISAFADFERTRNATTPSPSQSWRPFADAMVDGLLGLWLAPPA</sequence>
<evidence type="ECO:0000256" key="1">
    <source>
        <dbReference type="ARBA" id="ARBA00023015"/>
    </source>
</evidence>
<reference evidence="7" key="1">
    <citation type="journal article" date="2019" name="Int. J. Syst. Evol. Microbiol.">
        <title>The Global Catalogue of Microorganisms (GCM) 10K type strain sequencing project: providing services to taxonomists for standard genome sequencing and annotation.</title>
        <authorList>
            <consortium name="The Broad Institute Genomics Platform"/>
            <consortium name="The Broad Institute Genome Sequencing Center for Infectious Disease"/>
            <person name="Wu L."/>
            <person name="Ma J."/>
        </authorList>
    </citation>
    <scope>NUCLEOTIDE SEQUENCE [LARGE SCALE GENOMIC DNA]</scope>
    <source>
        <strain evidence="7">JCM 14234</strain>
    </source>
</reference>